<sequence>MELAGWWSTSGGLVAGTILRSLGLATCAAYHFSSCFLGQGQGRTDRTATVELLQYVSVQLVRPGGFWGVNHAKRDGDGG</sequence>
<dbReference type="AlphaFoldDB" id="A0A2M4CBW9"/>
<evidence type="ECO:0000313" key="1">
    <source>
        <dbReference type="EMBL" id="MBW62759.1"/>
    </source>
</evidence>
<name>A0A2M4CBW9_9DIPT</name>
<dbReference type="EMBL" id="GGFJ01013618">
    <property type="protein sequence ID" value="MBW62759.1"/>
    <property type="molecule type" value="Transcribed_RNA"/>
</dbReference>
<reference evidence="1" key="1">
    <citation type="submission" date="2018-01" db="EMBL/GenBank/DDBJ databases">
        <title>An insight into the sialome of Amazonian anophelines.</title>
        <authorList>
            <person name="Ribeiro J.M."/>
            <person name="Scarpassa V."/>
            <person name="Calvo E."/>
        </authorList>
    </citation>
    <scope>NUCLEOTIDE SEQUENCE</scope>
    <source>
        <tissue evidence="1">Salivary glands</tissue>
    </source>
</reference>
<accession>A0A2M4CBW9</accession>
<protein>
    <submittedName>
        <fullName evidence="1">Putative secreted protein</fullName>
    </submittedName>
</protein>
<proteinExistence type="predicted"/>
<organism evidence="1">
    <name type="scientific">Anopheles marajoara</name>
    <dbReference type="NCBI Taxonomy" id="58244"/>
    <lineage>
        <taxon>Eukaryota</taxon>
        <taxon>Metazoa</taxon>
        <taxon>Ecdysozoa</taxon>
        <taxon>Arthropoda</taxon>
        <taxon>Hexapoda</taxon>
        <taxon>Insecta</taxon>
        <taxon>Pterygota</taxon>
        <taxon>Neoptera</taxon>
        <taxon>Endopterygota</taxon>
        <taxon>Diptera</taxon>
        <taxon>Nematocera</taxon>
        <taxon>Culicoidea</taxon>
        <taxon>Culicidae</taxon>
        <taxon>Anophelinae</taxon>
        <taxon>Anopheles</taxon>
    </lineage>
</organism>